<dbReference type="EMBL" id="BTRK01000001">
    <property type="protein sequence ID" value="GMR30774.1"/>
    <property type="molecule type" value="Genomic_DNA"/>
</dbReference>
<evidence type="ECO:0000313" key="2">
    <source>
        <dbReference type="EMBL" id="GMR30774.1"/>
    </source>
</evidence>
<feature type="compositionally biased region" description="Polar residues" evidence="1">
    <location>
        <begin position="1"/>
        <end position="12"/>
    </location>
</feature>
<keyword evidence="3" id="KW-1185">Reference proteome</keyword>
<reference evidence="3" key="1">
    <citation type="submission" date="2022-10" db="EMBL/GenBank/DDBJ databases">
        <title>Genome assembly of Pristionchus species.</title>
        <authorList>
            <person name="Yoshida K."/>
            <person name="Sommer R.J."/>
        </authorList>
    </citation>
    <scope>NUCLEOTIDE SEQUENCE [LARGE SCALE GENOMIC DNA]</scope>
    <source>
        <strain evidence="3">RS5460</strain>
    </source>
</reference>
<evidence type="ECO:0000256" key="1">
    <source>
        <dbReference type="SAM" id="MobiDB-lite"/>
    </source>
</evidence>
<feature type="non-terminal residue" evidence="2">
    <location>
        <position position="1"/>
    </location>
</feature>
<sequence length="155" mass="16670">TAPSTPTSSNTRPRPGALPPASRIPAPDTPEERRRVLSYDADDDGASSRPAAEVPSAAAAAAASSKLAELREELARDYRRFNDFSDMAATSEAYMVSGFVSSTHHFPTTSAASLSSWAGSFPSTLTHSSLPSSSQMTSARRESWRRLCRRHDTLI</sequence>
<gene>
    <name evidence="2" type="ORF">PMAYCL1PPCAC_00969</name>
</gene>
<organism evidence="2 3">
    <name type="scientific">Pristionchus mayeri</name>
    <dbReference type="NCBI Taxonomy" id="1317129"/>
    <lineage>
        <taxon>Eukaryota</taxon>
        <taxon>Metazoa</taxon>
        <taxon>Ecdysozoa</taxon>
        <taxon>Nematoda</taxon>
        <taxon>Chromadorea</taxon>
        <taxon>Rhabditida</taxon>
        <taxon>Rhabditina</taxon>
        <taxon>Diplogasteromorpha</taxon>
        <taxon>Diplogasteroidea</taxon>
        <taxon>Neodiplogasteridae</taxon>
        <taxon>Pristionchus</taxon>
    </lineage>
</organism>
<dbReference type="Proteomes" id="UP001328107">
    <property type="component" value="Unassembled WGS sequence"/>
</dbReference>
<dbReference type="AlphaFoldDB" id="A0AAN4YZW8"/>
<feature type="compositionally biased region" description="Low complexity" evidence="1">
    <location>
        <begin position="47"/>
        <end position="56"/>
    </location>
</feature>
<feature type="region of interest" description="Disordered" evidence="1">
    <location>
        <begin position="1"/>
        <end position="56"/>
    </location>
</feature>
<protein>
    <submittedName>
        <fullName evidence="2">Uncharacterized protein</fullName>
    </submittedName>
</protein>
<evidence type="ECO:0000313" key="3">
    <source>
        <dbReference type="Proteomes" id="UP001328107"/>
    </source>
</evidence>
<name>A0AAN4YZW8_9BILA</name>
<comment type="caution">
    <text evidence="2">The sequence shown here is derived from an EMBL/GenBank/DDBJ whole genome shotgun (WGS) entry which is preliminary data.</text>
</comment>
<accession>A0AAN4YZW8</accession>
<proteinExistence type="predicted"/>